<feature type="transmembrane region" description="Helical" evidence="1">
    <location>
        <begin position="58"/>
        <end position="80"/>
    </location>
</feature>
<protein>
    <recommendedName>
        <fullName evidence="2">EAL domain-containing protein</fullName>
    </recommendedName>
</protein>
<dbReference type="InterPro" id="IPR001633">
    <property type="entry name" value="EAL_dom"/>
</dbReference>
<accession>F2L169</accession>
<dbReference type="KEGG" id="tuz:TUZN_1329"/>
<dbReference type="GeneID" id="10360856"/>
<reference evidence="3 4" key="1">
    <citation type="journal article" date="2011" name="J. Bacteriol.">
        <title>Complete genome sequence of the thermoacidophilic crenarchaeon Thermoproteus uzoniensis 768-20.</title>
        <authorList>
            <person name="Mardanov A.V."/>
            <person name="Gumerov V.M."/>
            <person name="Beletsky A.V."/>
            <person name="Prokofeva M.I."/>
            <person name="Bonch-Osmolovskaya E.A."/>
            <person name="Ravin N.V."/>
            <person name="Skryabin K.G."/>
        </authorList>
    </citation>
    <scope>NUCLEOTIDE SEQUENCE [LARGE SCALE GENOMIC DNA]</scope>
    <source>
        <strain evidence="3 4">768-20</strain>
    </source>
</reference>
<dbReference type="AlphaFoldDB" id="F2L169"/>
<keyword evidence="1" id="KW-0472">Membrane</keyword>
<gene>
    <name evidence="3" type="ordered locus">TUZN_1329</name>
</gene>
<evidence type="ECO:0000256" key="1">
    <source>
        <dbReference type="SAM" id="Phobius"/>
    </source>
</evidence>
<keyword evidence="1" id="KW-0812">Transmembrane</keyword>
<feature type="transmembrane region" description="Helical" evidence="1">
    <location>
        <begin position="9"/>
        <end position="31"/>
    </location>
</feature>
<dbReference type="EMBL" id="CP002590">
    <property type="protein sequence ID" value="AEA12805.1"/>
    <property type="molecule type" value="Genomic_DNA"/>
</dbReference>
<name>F2L169_THEU7</name>
<feature type="domain" description="EAL" evidence="2">
    <location>
        <begin position="1"/>
        <end position="108"/>
    </location>
</feature>
<dbReference type="PROSITE" id="PS50883">
    <property type="entry name" value="EAL"/>
    <property type="match status" value="1"/>
</dbReference>
<reference key="2">
    <citation type="submission" date="2011-03" db="EMBL/GenBank/DDBJ databases">
        <title>Complete genome sequence of the thermoacidophilic crenarchaeon Thermoproteus uzoniensis 768-20.</title>
        <authorList>
            <person name="Mardanov A.V."/>
            <person name="Gumerov V.M."/>
            <person name="Beletsky A.V."/>
            <person name="Prokofeva M.I."/>
            <person name="Bonch-Osmolovskaya E.A."/>
            <person name="Ravin N.V."/>
            <person name="Skryabin K.G."/>
        </authorList>
    </citation>
    <scope>NUCLEOTIDE SEQUENCE</scope>
    <source>
        <strain>768-20</strain>
    </source>
</reference>
<dbReference type="STRING" id="999630.TUZN_1329"/>
<keyword evidence="4" id="KW-1185">Reference proteome</keyword>
<dbReference type="HOGENOM" id="CLU_2191119_0_0_2"/>
<evidence type="ECO:0000313" key="3">
    <source>
        <dbReference type="EMBL" id="AEA12805.1"/>
    </source>
</evidence>
<dbReference type="Proteomes" id="UP000008138">
    <property type="component" value="Chromosome"/>
</dbReference>
<proteinExistence type="predicted"/>
<organism evidence="3 4">
    <name type="scientific">Thermoproteus uzoniensis (strain 768-20)</name>
    <dbReference type="NCBI Taxonomy" id="999630"/>
    <lineage>
        <taxon>Archaea</taxon>
        <taxon>Thermoproteota</taxon>
        <taxon>Thermoprotei</taxon>
        <taxon>Thermoproteales</taxon>
        <taxon>Thermoproteaceae</taxon>
        <taxon>Thermoproteus</taxon>
    </lineage>
</organism>
<dbReference type="eggNOG" id="arCOG05621">
    <property type="taxonomic scope" value="Archaea"/>
</dbReference>
<keyword evidence="1" id="KW-1133">Transmembrane helix</keyword>
<evidence type="ECO:0000313" key="4">
    <source>
        <dbReference type="Proteomes" id="UP000008138"/>
    </source>
</evidence>
<evidence type="ECO:0000259" key="2">
    <source>
        <dbReference type="PROSITE" id="PS50883"/>
    </source>
</evidence>
<sequence length="108" mass="11775">MDADMVEAYAAIGVGAALVAFAVAAAALLYLQKIPETTITIQTGLGQLNLGNMPDPRAVAAAAIRALALIAIGLTGGKLLEIGLKERREIKREKELQRYYQQYYYQQY</sequence>
<dbReference type="RefSeq" id="WP_013680141.1">
    <property type="nucleotide sequence ID" value="NC_015315.1"/>
</dbReference>